<dbReference type="InterPro" id="IPR036412">
    <property type="entry name" value="HAD-like_sf"/>
</dbReference>
<dbReference type="AlphaFoldDB" id="A0A5A7NAU1"/>
<keyword evidence="2" id="KW-1185">Reference proteome</keyword>
<sequence>MSKQSIHHENGPLLPESLGLIEGLDLDPALPLILCDADEVLLQFALPFEGWLQERGYALDFKSFALFGNIRRHDDQSLVEGNQIHALVDQFLQHVVDHSKAVDGAIDAVRHLQKRAQMVIVSNIPHILRLRREQALAKIGMALPVLSNHGPKGPMVAHILRTHQAPAIFLDDLPQQHASVAEHADHVHRIHFVADQRLAGLVGPAPDSHHRIDRWPLCVDHIETHLTANGF</sequence>
<dbReference type="EMBL" id="BKCN01000027">
    <property type="protein sequence ID" value="GER05513.1"/>
    <property type="molecule type" value="Genomic_DNA"/>
</dbReference>
<proteinExistence type="predicted"/>
<evidence type="ECO:0000313" key="1">
    <source>
        <dbReference type="EMBL" id="GER05513.1"/>
    </source>
</evidence>
<protein>
    <recommendedName>
        <fullName evidence="3">Haloacid dehalogenase</fullName>
    </recommendedName>
</protein>
<evidence type="ECO:0000313" key="2">
    <source>
        <dbReference type="Proteomes" id="UP000324996"/>
    </source>
</evidence>
<dbReference type="RefSeq" id="WP_042084780.1">
    <property type="nucleotide sequence ID" value="NZ_BKCN01000027.1"/>
</dbReference>
<reference evidence="1 2" key="1">
    <citation type="submission" date="2019-09" db="EMBL/GenBank/DDBJ databases">
        <title>NBRP : Genome information of microbial organism related human and environment.</title>
        <authorList>
            <person name="Hattori M."/>
            <person name="Oshima K."/>
            <person name="Inaba H."/>
            <person name="Suda W."/>
            <person name="Sakamoto M."/>
            <person name="Iino T."/>
            <person name="Kitahara M."/>
            <person name="Oshida Y."/>
            <person name="Iida T."/>
            <person name="Kudo T."/>
            <person name="Itoh T."/>
            <person name="Ohkuma M."/>
        </authorList>
    </citation>
    <scope>NUCLEOTIDE SEQUENCE [LARGE SCALE GENOMIC DNA]</scope>
    <source>
        <strain evidence="1 2">Q-1</strain>
    </source>
</reference>
<evidence type="ECO:0008006" key="3">
    <source>
        <dbReference type="Google" id="ProtNLM"/>
    </source>
</evidence>
<organism evidence="1 2">
    <name type="scientific">Iodidimonas nitroreducens</name>
    <dbReference type="NCBI Taxonomy" id="1236968"/>
    <lineage>
        <taxon>Bacteria</taxon>
        <taxon>Pseudomonadati</taxon>
        <taxon>Pseudomonadota</taxon>
        <taxon>Alphaproteobacteria</taxon>
        <taxon>Iodidimonadales</taxon>
        <taxon>Iodidimonadaceae</taxon>
        <taxon>Iodidimonas</taxon>
    </lineage>
</organism>
<accession>A0A5A7NAU1</accession>
<dbReference type="SUPFAM" id="SSF56784">
    <property type="entry name" value="HAD-like"/>
    <property type="match status" value="1"/>
</dbReference>
<comment type="caution">
    <text evidence="1">The sequence shown here is derived from an EMBL/GenBank/DDBJ whole genome shotgun (WGS) entry which is preliminary data.</text>
</comment>
<dbReference type="Proteomes" id="UP000324996">
    <property type="component" value="Unassembled WGS sequence"/>
</dbReference>
<gene>
    <name evidence="1" type="ORF">JCM17846_31950</name>
</gene>
<name>A0A5A7NAU1_9PROT</name>